<dbReference type="InterPro" id="IPR042228">
    <property type="entry name" value="Dynein_linker_3"/>
</dbReference>
<feature type="compositionally biased region" description="Basic and acidic residues" evidence="1">
    <location>
        <begin position="164"/>
        <end position="177"/>
    </location>
</feature>
<dbReference type="InterPro" id="IPR026983">
    <property type="entry name" value="DHC"/>
</dbReference>
<keyword evidence="4" id="KW-1185">Reference proteome</keyword>
<dbReference type="Gene3D" id="3.20.180.20">
    <property type="entry name" value="Dynein heavy chain, N-terminal domain 2"/>
    <property type="match status" value="1"/>
</dbReference>
<dbReference type="PANTHER" id="PTHR45703:SF36">
    <property type="entry name" value="DYNEIN HEAVY CHAIN, CYTOPLASMIC"/>
    <property type="match status" value="1"/>
</dbReference>
<feature type="region of interest" description="Disordered" evidence="1">
    <location>
        <begin position="1"/>
        <end position="228"/>
    </location>
</feature>
<name>A0A813DHQ6_POLGL</name>
<feature type="compositionally biased region" description="Basic and acidic residues" evidence="1">
    <location>
        <begin position="659"/>
        <end position="670"/>
    </location>
</feature>
<comment type="caution">
    <text evidence="3">The sequence shown here is derived from an EMBL/GenBank/DDBJ whole genome shotgun (WGS) entry which is preliminary data.</text>
</comment>
<reference evidence="3" key="1">
    <citation type="submission" date="2021-02" db="EMBL/GenBank/DDBJ databases">
        <authorList>
            <person name="Dougan E. K."/>
            <person name="Rhodes N."/>
            <person name="Thang M."/>
            <person name="Chan C."/>
        </authorList>
    </citation>
    <scope>NUCLEOTIDE SEQUENCE</scope>
</reference>
<feature type="non-terminal residue" evidence="3">
    <location>
        <position position="1848"/>
    </location>
</feature>
<dbReference type="GO" id="GO:0030286">
    <property type="term" value="C:dynein complex"/>
    <property type="evidence" value="ECO:0007669"/>
    <property type="project" value="InterPro"/>
</dbReference>
<dbReference type="GO" id="GO:0045505">
    <property type="term" value="F:dynein intermediate chain binding"/>
    <property type="evidence" value="ECO:0007669"/>
    <property type="project" value="InterPro"/>
</dbReference>
<evidence type="ECO:0000313" key="4">
    <source>
        <dbReference type="Proteomes" id="UP000654075"/>
    </source>
</evidence>
<feature type="region of interest" description="Disordered" evidence="1">
    <location>
        <begin position="1661"/>
        <end position="1706"/>
    </location>
</feature>
<dbReference type="GO" id="GO:0007018">
    <property type="term" value="P:microtubule-based movement"/>
    <property type="evidence" value="ECO:0007669"/>
    <property type="project" value="InterPro"/>
</dbReference>
<feature type="compositionally biased region" description="Low complexity" evidence="1">
    <location>
        <begin position="35"/>
        <end position="46"/>
    </location>
</feature>
<feature type="compositionally biased region" description="Basic and acidic residues" evidence="1">
    <location>
        <begin position="1693"/>
        <end position="1706"/>
    </location>
</feature>
<feature type="compositionally biased region" description="Polar residues" evidence="1">
    <location>
        <begin position="1631"/>
        <end position="1641"/>
    </location>
</feature>
<dbReference type="InterPro" id="IPR013602">
    <property type="entry name" value="Dynein_heavy_linker"/>
</dbReference>
<dbReference type="Proteomes" id="UP000654075">
    <property type="component" value="Unassembled WGS sequence"/>
</dbReference>
<evidence type="ECO:0000313" key="3">
    <source>
        <dbReference type="EMBL" id="CAE8585134.1"/>
    </source>
</evidence>
<dbReference type="EMBL" id="CAJNNV010001478">
    <property type="protein sequence ID" value="CAE8585134.1"/>
    <property type="molecule type" value="Genomic_DNA"/>
</dbReference>
<dbReference type="Pfam" id="PF08393">
    <property type="entry name" value="DHC_N2"/>
    <property type="match status" value="1"/>
</dbReference>
<evidence type="ECO:0000256" key="1">
    <source>
        <dbReference type="SAM" id="MobiDB-lite"/>
    </source>
</evidence>
<feature type="compositionally biased region" description="Low complexity" evidence="1">
    <location>
        <begin position="674"/>
        <end position="685"/>
    </location>
</feature>
<feature type="compositionally biased region" description="Low complexity" evidence="1">
    <location>
        <begin position="139"/>
        <end position="149"/>
    </location>
</feature>
<feature type="region of interest" description="Disordered" evidence="1">
    <location>
        <begin position="1615"/>
        <end position="1644"/>
    </location>
</feature>
<evidence type="ECO:0000259" key="2">
    <source>
        <dbReference type="Pfam" id="PF08393"/>
    </source>
</evidence>
<dbReference type="PANTHER" id="PTHR45703">
    <property type="entry name" value="DYNEIN HEAVY CHAIN"/>
    <property type="match status" value="1"/>
</dbReference>
<dbReference type="Gene3D" id="1.20.140.100">
    <property type="entry name" value="Dynein heavy chain, N-terminal domain 2"/>
    <property type="match status" value="1"/>
</dbReference>
<dbReference type="InterPro" id="IPR042222">
    <property type="entry name" value="Dynein_2_N"/>
</dbReference>
<accession>A0A813DHQ6</accession>
<feature type="compositionally biased region" description="Polar residues" evidence="1">
    <location>
        <begin position="203"/>
        <end position="222"/>
    </location>
</feature>
<feature type="region of interest" description="Disordered" evidence="1">
    <location>
        <begin position="260"/>
        <end position="292"/>
    </location>
</feature>
<feature type="region of interest" description="Disordered" evidence="1">
    <location>
        <begin position="656"/>
        <end position="713"/>
    </location>
</feature>
<gene>
    <name evidence="3" type="ORF">PGLA1383_LOCUS4049</name>
</gene>
<sequence length="1848" mass="203768">MSAPPATTPSRSVQKGIATRLGSSGGRHGSSPRDLAAALASARTSRVGIADDNARLPAKTPRGGTPTGASLDQTFPFPQEAPGDQAPTLPAPTLPPLAEVSSSAISTPPDPLPASKEGSADYGIRPRGDCDACPGAVAGSGKASRALSSRLRDGSLRGSPSERPLTERSERPRERPPKGRPVAASQVNPGLATCRDRPASAGAASSSIRPFSARTNSVSAASHSPDERSQIVLPALANGGASGGLKADAIYSKRSTSFADATSGLGGEPQDSNSAPPSESRPHTSPGAGKCADFMLPAPTLDITRAKAVLKFLGAGASPGAASAAFAKNAIDSPAFAVHKPPRRVQPRAEKAQMDDTMAILWNTNLHDPFDGQFFYARAKSHPYDLQPLESGTTPEKDCDWVVVGARTITYCNVDPYGSVKPEGVSVGDWMDERSLFLKIREIPWFRDFWKTRMLASWKQGVSRSSFERASGLLEENLLWLQPSSFTALRWIFDFCFNELESLCVLEADGGGRQLLPRLMKAHSQGCARVMDMVREGDEKLQTQLRLFCWEAMAPYKAKEELVLKQALAAVEAALQGQLHHKPWMPATYEPTAAEAALGFPKALTPGMRARLQRECERVWRLVRLCTFRLQAFLRSVVRKDVLRLNCALAALECPGSSEGKKLSPGEWRKQTTKRQQSSRSQVVSAQGKPQERLSLFGVPQRQPTSRSLADQKRQNRGLADIVLEVQVVFSSKLEFDAPAELKRPEHICLSPSRSEVLTWVREATHAGMRAVQSIRMPTHSAHLHLYLEVGTALCTGEEGADHGILWPCFDFTQELMLDEECAGTTRSALARIGDAYLRADEQVARYQELVSEYYRCQTIGRRDILSCQDLVSEMEAGMSKLANCVDNIEALSASLQLGFISLDCSKLRTALLQSAQQELELLGRRLPAEVSLGSEVLGTWVKASLALLRSAFSETVLEFIIFMDAVHRVEAAFPEQKRRQAQLQCLAKISVTHGIELGRSLLYRLEDLQESTDALERELEASGVMVEASAREFAEKLDADRPKLLARIASFIEELMTPALVTLQSDECGTLAPEDTSPSRAMLLEQGTPGGQELCLSFGGDEQEEHCVLEKLLEMEGLEEQYKVLAVAVQEFSHQQELLKVVNDLCVVQLRVAQTQLQQVCELWTYAKRWHSDIQCWAVAELKDLDVDLVNAECAELMVLLDRLPGSCLCLELQGRCLIMQALLETLDILRSRLIKEHHWMQFRQNLKAEDAEKLTAVKLVLKGEAPQEVEVPSELGLDLCSDDSGDAWQEFAHGSEAALDRNLGMPSVSQRRRRTSRVGDAFDGPLHLPDLVDLGFLRLREKLLEIFRRAQHEEALEVQLLQLKRDWQHTTLKLKSTLGIVGNSGLGDALQGSASMAKRPIFTRSNARNLQDDDTPPSTSNTIQHSHKIIFESLLNGQELKDSIEESLVALAALIGSFSLKDPKKQKSRASIVSPMSLDSLVSRAQHWQRDLLKMQETLEDWMNFQTLRTEMRWIFAMPDVQKQLPMEVRTLFVVEEWWQKLLASVSGEPLARPALLREDRRDDLKRRHMQMEKLQVNLEELMNMKRQACPRLAFLTDSDLMEMMRQAHQQVGRVGSLRLSERPGPLQLSRTARSSSKRMLSASDADYDGFEGRASVQKAPRTAASFRSQHPSTAADGSPCTELQGGEDVGGEKENAEVEKETKETKHRFLNLSLYRCFDGIDKLALEHGGKGGFAMCSPEGELVEFSRVRPYPQLEEYISHVEESMTKAVNSQMSRALLSRGSSMTNVDLELLTPLTHTGVQEATKAATSASKQNGGENCSNTEAAFMVWLLDSDKCSQAVLLAE</sequence>
<organism evidence="3 4">
    <name type="scientific">Polarella glacialis</name>
    <name type="common">Dinoflagellate</name>
    <dbReference type="NCBI Taxonomy" id="89957"/>
    <lineage>
        <taxon>Eukaryota</taxon>
        <taxon>Sar</taxon>
        <taxon>Alveolata</taxon>
        <taxon>Dinophyceae</taxon>
        <taxon>Suessiales</taxon>
        <taxon>Suessiaceae</taxon>
        <taxon>Polarella</taxon>
    </lineage>
</organism>
<feature type="domain" description="Dynein heavy chain linker" evidence="2">
    <location>
        <begin position="1483"/>
        <end position="1610"/>
    </location>
</feature>
<protein>
    <recommendedName>
        <fullName evidence="2">Dynein heavy chain linker domain-containing protein</fullName>
    </recommendedName>
</protein>
<proteinExistence type="predicted"/>
<dbReference type="GO" id="GO:0051959">
    <property type="term" value="F:dynein light intermediate chain binding"/>
    <property type="evidence" value="ECO:0007669"/>
    <property type="project" value="InterPro"/>
</dbReference>